<feature type="region of interest" description="Disordered" evidence="1">
    <location>
        <begin position="178"/>
        <end position="280"/>
    </location>
</feature>
<sequence length="280" mass="29293">MHAANGNIHYATGPNDNRLDTVERLRSLAERGDRYVWRPERSVGDALKEAEGELPVMTVQTSLLGGSQSTAPPATQHCYLGRADVLIEDVERETHPPAQASTSSKTAADIPGQSDKAPSAPEATGGCSEEGGSLGEAATVAGKLRRTLYRRLRGSIKKPTANGKREEEGVVFMREMAAGLPPGTPSPDGVGGREILGRGMNASTRPSVGPRGALWGEGDSAANRRGQLGGHDQGEHQNPSLIDPPPGTDKGIRLHIPHRGPPGSPSAGRHPSRGGLKGST</sequence>
<reference evidence="2" key="1">
    <citation type="submission" date="2021-04" db="EMBL/GenBank/DDBJ databases">
        <authorList>
            <person name="Tunstrom K."/>
        </authorList>
    </citation>
    <scope>NUCLEOTIDE SEQUENCE</scope>
</reference>
<gene>
    <name evidence="2" type="ORF">PAPOLLO_LOCUS4629</name>
</gene>
<dbReference type="Proteomes" id="UP000691718">
    <property type="component" value="Unassembled WGS sequence"/>
</dbReference>
<accession>A0A8S3WC59</accession>
<name>A0A8S3WC59_PARAO</name>
<evidence type="ECO:0000313" key="3">
    <source>
        <dbReference type="Proteomes" id="UP000691718"/>
    </source>
</evidence>
<dbReference type="AlphaFoldDB" id="A0A8S3WC59"/>
<protein>
    <submittedName>
        <fullName evidence="2">(apollo) hypothetical protein</fullName>
    </submittedName>
</protein>
<proteinExistence type="predicted"/>
<organism evidence="2 3">
    <name type="scientific">Parnassius apollo</name>
    <name type="common">Apollo butterfly</name>
    <name type="synonym">Papilio apollo</name>
    <dbReference type="NCBI Taxonomy" id="110799"/>
    <lineage>
        <taxon>Eukaryota</taxon>
        <taxon>Metazoa</taxon>
        <taxon>Ecdysozoa</taxon>
        <taxon>Arthropoda</taxon>
        <taxon>Hexapoda</taxon>
        <taxon>Insecta</taxon>
        <taxon>Pterygota</taxon>
        <taxon>Neoptera</taxon>
        <taxon>Endopterygota</taxon>
        <taxon>Lepidoptera</taxon>
        <taxon>Glossata</taxon>
        <taxon>Ditrysia</taxon>
        <taxon>Papilionoidea</taxon>
        <taxon>Papilionidae</taxon>
        <taxon>Parnassiinae</taxon>
        <taxon>Parnassini</taxon>
        <taxon>Parnassius</taxon>
        <taxon>Parnassius</taxon>
    </lineage>
</organism>
<evidence type="ECO:0000313" key="2">
    <source>
        <dbReference type="EMBL" id="CAG4952508.1"/>
    </source>
</evidence>
<dbReference type="EMBL" id="CAJQZP010000287">
    <property type="protein sequence ID" value="CAG4952508.1"/>
    <property type="molecule type" value="Genomic_DNA"/>
</dbReference>
<feature type="region of interest" description="Disordered" evidence="1">
    <location>
        <begin position="93"/>
        <end position="134"/>
    </location>
</feature>
<evidence type="ECO:0000256" key="1">
    <source>
        <dbReference type="SAM" id="MobiDB-lite"/>
    </source>
</evidence>
<comment type="caution">
    <text evidence="2">The sequence shown here is derived from an EMBL/GenBank/DDBJ whole genome shotgun (WGS) entry which is preliminary data.</text>
</comment>
<keyword evidence="3" id="KW-1185">Reference proteome</keyword>